<evidence type="ECO:0000256" key="3">
    <source>
        <dbReference type="ARBA" id="ARBA00023002"/>
    </source>
</evidence>
<dbReference type="Pfam" id="PF01011">
    <property type="entry name" value="PQQ"/>
    <property type="match status" value="1"/>
</dbReference>
<proteinExistence type="inferred from homology"/>
<keyword evidence="4" id="KW-0812">Transmembrane</keyword>
<comment type="similarity">
    <text evidence="2">Belongs to the bacterial PQQ dehydrogenase family.</text>
</comment>
<comment type="cofactor">
    <cofactor evidence="1">
        <name>pyrroloquinoline quinone</name>
        <dbReference type="ChEBI" id="CHEBI:58442"/>
    </cofactor>
</comment>
<dbReference type="EMBL" id="NWUF01000005">
    <property type="protein sequence ID" value="PCE42981.1"/>
    <property type="molecule type" value="Genomic_DNA"/>
</dbReference>
<dbReference type="InterPro" id="IPR017511">
    <property type="entry name" value="PQQ_mDH"/>
</dbReference>
<dbReference type="OrthoDB" id="9794322at2"/>
<dbReference type="PANTHER" id="PTHR32303:SF4">
    <property type="entry name" value="QUINOPROTEIN GLUCOSE DEHYDROGENASE"/>
    <property type="match status" value="1"/>
</dbReference>
<dbReference type="InterPro" id="IPR018391">
    <property type="entry name" value="PQQ_b-propeller_rpt"/>
</dbReference>
<dbReference type="GO" id="GO:0048038">
    <property type="term" value="F:quinone binding"/>
    <property type="evidence" value="ECO:0007669"/>
    <property type="project" value="InterPro"/>
</dbReference>
<dbReference type="CDD" id="cd10280">
    <property type="entry name" value="PQQ_mGDH"/>
    <property type="match status" value="1"/>
</dbReference>
<name>A0A2A4FW16_9SPHN</name>
<dbReference type="Gene3D" id="2.140.10.10">
    <property type="entry name" value="Quinoprotein alcohol dehydrogenase-like superfamily"/>
    <property type="match status" value="2"/>
</dbReference>
<keyword evidence="4" id="KW-0472">Membrane</keyword>
<dbReference type="Proteomes" id="UP000218934">
    <property type="component" value="Unassembled WGS sequence"/>
</dbReference>
<feature type="transmembrane region" description="Helical" evidence="4">
    <location>
        <begin position="127"/>
        <end position="146"/>
    </location>
</feature>
<dbReference type="NCBIfam" id="TIGR03074">
    <property type="entry name" value="PQQ_membr_DH"/>
    <property type="match status" value="1"/>
</dbReference>
<organism evidence="6 7">
    <name type="scientific">Rhizorhabdus dicambivorans</name>
    <dbReference type="NCBI Taxonomy" id="1850238"/>
    <lineage>
        <taxon>Bacteria</taxon>
        <taxon>Pseudomonadati</taxon>
        <taxon>Pseudomonadota</taxon>
        <taxon>Alphaproteobacteria</taxon>
        <taxon>Sphingomonadales</taxon>
        <taxon>Sphingomonadaceae</taxon>
        <taxon>Rhizorhabdus</taxon>
    </lineage>
</organism>
<evidence type="ECO:0000256" key="2">
    <source>
        <dbReference type="ARBA" id="ARBA00008156"/>
    </source>
</evidence>
<feature type="transmembrane region" description="Helical" evidence="4">
    <location>
        <begin position="15"/>
        <end position="35"/>
    </location>
</feature>
<gene>
    <name evidence="6" type="ORF">COO09_06650</name>
</gene>
<feature type="transmembrane region" description="Helical" evidence="4">
    <location>
        <begin position="41"/>
        <end position="58"/>
    </location>
</feature>
<reference evidence="6 7" key="1">
    <citation type="submission" date="2017-09" db="EMBL/GenBank/DDBJ databases">
        <title>The Catabolism of 3,6-Dichlorosalicylic acid is Initiated by the Cytochrome P450 Monooxygenase DsmABC in Rhizorhabdus dicambivorans Ndbn-20.</title>
        <authorList>
            <person name="Na L."/>
        </authorList>
    </citation>
    <scope>NUCLEOTIDE SEQUENCE [LARGE SCALE GENOMIC DNA]</scope>
    <source>
        <strain evidence="6 7">Ndbn-20m</strain>
    </source>
</reference>
<dbReference type="PANTHER" id="PTHR32303">
    <property type="entry name" value="QUINOPROTEIN ALCOHOL DEHYDROGENASE (CYTOCHROME C)"/>
    <property type="match status" value="1"/>
</dbReference>
<dbReference type="KEGG" id="rdi:CMV14_16865"/>
<keyword evidence="3" id="KW-0560">Oxidoreductase</keyword>
<dbReference type="SMART" id="SM00564">
    <property type="entry name" value="PQQ"/>
    <property type="match status" value="5"/>
</dbReference>
<sequence length="794" mass="85180">MGENGKPHSAIARRIYAAVLALTALPLLAGGAYLLSLGGSAYYVLAGTATLAAGLWLWRGRTEGALAYALLLFVTLAWALWEAGFDGWALMPRLVAPAVLGIPLLFPAIRRGIASPNPIVIRLARPGALAAGAAVALLAGIGLAQVRTPDPADPIYQTGMFRGAIPAASTDTETDGDWLHYGRDPGGSRYSRLAQITPANVARLKPAWTFRVGDTNGLEVTPIKVADALYLCTAYNDVIALDAETGQQRWRFNANIVKANVPYNVCRGVAYYRAPGLVGDCAERILTNTTDARLIALDAHSGRLCANFGDKGQVSLLTGLSKSPVGYYAVTSAPTMVGGKVVLGGWVSDGQYWGEPAGVVRAFDAVTGELSWAWDVGRPDRQTLPPPGETYTPSTPNAWAPFSTDESLGLVYVPTGNPAIDYFGGRRRPFDEKFGSSVVAIEAATGRTRWVFQTAHHDLWDWDVASQPTLVDIAYPSGVRHALIQPTKRGEIFVLDRATGQPLSPVREQPVPQAGAVPEERLSPTQPFSIGMPSYRGPDFTERFMWGITPLDQLWCRIRFRESRYEGTATPPGLQPTLAYPGFNGGVDWGSISVDPERQLLFVNSNRVANYDRLLTRAEADARAKQFVAREVGGPVRQGNTPYAAHIQIFRTPLGIPCNQPPYGMISAVDLRSGKLVWAQRFGNGRAAGPWGIRSMLPIPVGTPNNGGSLATRSGLLFIGATHDGDFRAFDTSSGKTLWHVRLPAGGQATPMTYVSPKSGRQFVVIAAGGHPALKSVLGDYIIGYALPKSDGKP</sequence>
<evidence type="ECO:0000256" key="1">
    <source>
        <dbReference type="ARBA" id="ARBA00001931"/>
    </source>
</evidence>
<dbReference type="InterPro" id="IPR002372">
    <property type="entry name" value="PQQ_rpt_dom"/>
</dbReference>
<dbReference type="RefSeq" id="WP_066969031.1">
    <property type="nucleotide sequence ID" value="NZ_CP023449.1"/>
</dbReference>
<dbReference type="InterPro" id="IPR011047">
    <property type="entry name" value="Quinoprotein_ADH-like_sf"/>
</dbReference>
<dbReference type="SUPFAM" id="SSF50998">
    <property type="entry name" value="Quinoprotein alcohol dehydrogenase-like"/>
    <property type="match status" value="1"/>
</dbReference>
<evidence type="ECO:0000259" key="5">
    <source>
        <dbReference type="Pfam" id="PF01011"/>
    </source>
</evidence>
<comment type="caution">
    <text evidence="6">The sequence shown here is derived from an EMBL/GenBank/DDBJ whole genome shotgun (WGS) entry which is preliminary data.</text>
</comment>
<evidence type="ECO:0000256" key="4">
    <source>
        <dbReference type="SAM" id="Phobius"/>
    </source>
</evidence>
<protein>
    <submittedName>
        <fullName evidence="6">Membrane-bound PQQ-dependent dehydrogenase, glucose/quinate/shikimate family</fullName>
    </submittedName>
</protein>
<feature type="transmembrane region" description="Helical" evidence="4">
    <location>
        <begin position="87"/>
        <end position="106"/>
    </location>
</feature>
<feature type="domain" description="Pyrrolo-quinoline quinone repeat" evidence="5">
    <location>
        <begin position="178"/>
        <end position="764"/>
    </location>
</feature>
<dbReference type="AlphaFoldDB" id="A0A2A4FW16"/>
<feature type="transmembrane region" description="Helical" evidence="4">
    <location>
        <begin position="65"/>
        <end position="81"/>
    </location>
</feature>
<keyword evidence="7" id="KW-1185">Reference proteome</keyword>
<keyword evidence="4" id="KW-1133">Transmembrane helix</keyword>
<accession>A0A2A4FW16</accession>
<evidence type="ECO:0000313" key="7">
    <source>
        <dbReference type="Proteomes" id="UP000218934"/>
    </source>
</evidence>
<dbReference type="GO" id="GO:0008876">
    <property type="term" value="F:quinoprotein glucose dehydrogenase activity"/>
    <property type="evidence" value="ECO:0007669"/>
    <property type="project" value="TreeGrafter"/>
</dbReference>
<evidence type="ECO:0000313" key="6">
    <source>
        <dbReference type="EMBL" id="PCE42981.1"/>
    </source>
</evidence>
<dbReference type="GO" id="GO:0016020">
    <property type="term" value="C:membrane"/>
    <property type="evidence" value="ECO:0007669"/>
    <property type="project" value="InterPro"/>
</dbReference>